<reference evidence="1 2" key="1">
    <citation type="submission" date="2021-06" db="EMBL/GenBank/DDBJ databases">
        <authorList>
            <person name="Palmer J.M."/>
        </authorList>
    </citation>
    <scope>NUCLEOTIDE SEQUENCE [LARGE SCALE GENOMIC DNA]</scope>
    <source>
        <strain evidence="1 2">CL_MEX2019</strain>
        <tissue evidence="1">Muscle</tissue>
    </source>
</reference>
<keyword evidence="2" id="KW-1185">Reference proteome</keyword>
<organism evidence="1 2">
    <name type="scientific">Characodon lateralis</name>
    <dbReference type="NCBI Taxonomy" id="208331"/>
    <lineage>
        <taxon>Eukaryota</taxon>
        <taxon>Metazoa</taxon>
        <taxon>Chordata</taxon>
        <taxon>Craniata</taxon>
        <taxon>Vertebrata</taxon>
        <taxon>Euteleostomi</taxon>
        <taxon>Actinopterygii</taxon>
        <taxon>Neopterygii</taxon>
        <taxon>Teleostei</taxon>
        <taxon>Neoteleostei</taxon>
        <taxon>Acanthomorphata</taxon>
        <taxon>Ovalentaria</taxon>
        <taxon>Atherinomorphae</taxon>
        <taxon>Cyprinodontiformes</taxon>
        <taxon>Goodeidae</taxon>
        <taxon>Characodon</taxon>
    </lineage>
</organism>
<gene>
    <name evidence="1" type="ORF">CHARACLAT_033407</name>
</gene>
<proteinExistence type="predicted"/>
<name>A0ABU7EFP2_9TELE</name>
<comment type="caution">
    <text evidence="1">The sequence shown here is derived from an EMBL/GenBank/DDBJ whole genome shotgun (WGS) entry which is preliminary data.</text>
</comment>
<sequence length="99" mass="11411">MFPVVLEEVCTDRTRHFGPLLDTDLLQIRQVLGLSLQRFSIGFKSGDWLGHSRTLRCFLRSHSLVTLAVCFGSLSCWKIQPRPIFYALTERRFLLAKIS</sequence>
<dbReference type="EMBL" id="JAHUTJ010056291">
    <property type="protein sequence ID" value="MED6285851.1"/>
    <property type="molecule type" value="Genomic_DNA"/>
</dbReference>
<dbReference type="Proteomes" id="UP001352852">
    <property type="component" value="Unassembled WGS sequence"/>
</dbReference>
<evidence type="ECO:0000313" key="1">
    <source>
        <dbReference type="EMBL" id="MED6285851.1"/>
    </source>
</evidence>
<evidence type="ECO:0000313" key="2">
    <source>
        <dbReference type="Proteomes" id="UP001352852"/>
    </source>
</evidence>
<protein>
    <submittedName>
        <fullName evidence="1">Uncharacterized protein</fullName>
    </submittedName>
</protein>
<accession>A0ABU7EFP2</accession>